<dbReference type="GO" id="GO:0030288">
    <property type="term" value="C:outer membrane-bounded periplasmic space"/>
    <property type="evidence" value="ECO:0007669"/>
    <property type="project" value="TreeGrafter"/>
</dbReference>
<feature type="chain" id="PRO_5014491632" evidence="1">
    <location>
        <begin position="22"/>
        <end position="632"/>
    </location>
</feature>
<name>A0A2D6YIY6_9DELT</name>
<dbReference type="Pfam" id="PF02872">
    <property type="entry name" value="5_nucleotid_C"/>
    <property type="match status" value="1"/>
</dbReference>
<feature type="signal peptide" evidence="1">
    <location>
        <begin position="1"/>
        <end position="21"/>
    </location>
</feature>
<dbReference type="GO" id="GO:0008768">
    <property type="term" value="F:UDP-sugar diphosphatase activity"/>
    <property type="evidence" value="ECO:0007669"/>
    <property type="project" value="TreeGrafter"/>
</dbReference>
<evidence type="ECO:0000313" key="4">
    <source>
        <dbReference type="Proteomes" id="UP000226525"/>
    </source>
</evidence>
<dbReference type="InterPro" id="IPR029052">
    <property type="entry name" value="Metallo-depent_PP-like"/>
</dbReference>
<accession>A0A2D6YIY6</accession>
<evidence type="ECO:0000259" key="2">
    <source>
        <dbReference type="Pfam" id="PF02872"/>
    </source>
</evidence>
<dbReference type="PRINTS" id="PR01607">
    <property type="entry name" value="APYRASEFAMLY"/>
</dbReference>
<feature type="domain" description="5'-Nucleotidase C-terminal" evidence="2">
    <location>
        <begin position="378"/>
        <end position="584"/>
    </location>
</feature>
<evidence type="ECO:0000313" key="3">
    <source>
        <dbReference type="EMBL" id="MAH63082.1"/>
    </source>
</evidence>
<dbReference type="GO" id="GO:0000166">
    <property type="term" value="F:nucleotide binding"/>
    <property type="evidence" value="ECO:0007669"/>
    <property type="project" value="UniProtKB-KW"/>
</dbReference>
<keyword evidence="1" id="KW-0547">Nucleotide-binding</keyword>
<keyword evidence="1" id="KW-0732">Signal</keyword>
<comment type="caution">
    <text evidence="3">The sequence shown here is derived from an EMBL/GenBank/DDBJ whole genome shotgun (WGS) entry which is preliminary data.</text>
</comment>
<dbReference type="InterPro" id="IPR006179">
    <property type="entry name" value="5_nucleotidase/apyrase"/>
</dbReference>
<dbReference type="GO" id="GO:0008253">
    <property type="term" value="F:5'-nucleotidase activity"/>
    <property type="evidence" value="ECO:0007669"/>
    <property type="project" value="TreeGrafter"/>
</dbReference>
<dbReference type="EMBL" id="NZEX01000075">
    <property type="protein sequence ID" value="MAH63082.1"/>
    <property type="molecule type" value="Genomic_DNA"/>
</dbReference>
<dbReference type="Proteomes" id="UP000226525">
    <property type="component" value="Unassembled WGS sequence"/>
</dbReference>
<sequence>MTKKHIFSAFAGLFFSIPAMADSFTLQLLHFADIDGNEQSALSSVDEFAALVGAFKADPVYGPNTLFVSSGDNILPGPRFYAAEQRLVKNLTGSNEPGHADIVLLNEMGVQASALGNHEFDVGPGELADAIEADGSSTAQFPYLAINIDFSGDENFQIGMNGEMIGDLAGKVAGYAVAKIGGESIGLIGVVTPTLPFISSPYGLDVSPPPTSSMKELTPIIQEAVDSLHAIGINKIILLSHMQQIEYEKELANLIKGVDIIVAGGSDTRMGDLNDRLFSNDLITDKAFAENYPYETTDAEGNPVILVNVDADYKYLGRLVVTFDEKGRVQPDSIDPQVSGAYAATEEIVDLVGGIRNVGVIAIRNAVQEVITRQFGNVVGYTKVYLDGRRSKVRTEETNLGNLSADANLWYANQLSEQPVHLSLKNGGGIRTGIGSALVPPGATDYSKAVYTPPVANPEAKTAEGAVSEGHLRATLRFDNGLVVVSVTAAELKDLLENGLADTAVGRTPGRFPHVAGMKFSYDSTMRPRSTSGTGQRVRSLVTLTSDGTVKDTIVKDGEIFGNPDRRFNLVTLNFLANGGDDYPFQELSNPNRLNLYAGRGYGENFDYPSADINGDPGRSFKFSYTGGNRTL</sequence>
<dbReference type="Gene3D" id="3.60.21.10">
    <property type="match status" value="1"/>
</dbReference>
<gene>
    <name evidence="3" type="ORF">CMN54_06485</name>
</gene>
<dbReference type="InterPro" id="IPR008334">
    <property type="entry name" value="5'-Nucleotdase_C"/>
</dbReference>
<reference evidence="4" key="1">
    <citation type="submission" date="2017-09" db="EMBL/GenBank/DDBJ databases">
        <title>The Reconstruction of 2,631 Draft Metagenome-Assembled Genomes from the Global Oceans.</title>
        <authorList>
            <person name="Tully B.J."/>
            <person name="Graham E.D."/>
            <person name="Heidelberg J.F."/>
        </authorList>
    </citation>
    <scope>NUCLEOTIDE SEQUENCE [LARGE SCALE GENOMIC DNA]</scope>
</reference>
<dbReference type="SUPFAM" id="SSF56300">
    <property type="entry name" value="Metallo-dependent phosphatases"/>
    <property type="match status" value="1"/>
</dbReference>
<dbReference type="SUPFAM" id="SSF55816">
    <property type="entry name" value="5'-nucleotidase (syn. UDP-sugar hydrolase), C-terminal domain"/>
    <property type="match status" value="1"/>
</dbReference>
<dbReference type="InterPro" id="IPR036907">
    <property type="entry name" value="5'-Nucleotdase_C_sf"/>
</dbReference>
<dbReference type="GO" id="GO:0009166">
    <property type="term" value="P:nucleotide catabolic process"/>
    <property type="evidence" value="ECO:0007669"/>
    <property type="project" value="InterPro"/>
</dbReference>
<comment type="similarity">
    <text evidence="1">Belongs to the 5'-nucleotidase family.</text>
</comment>
<protein>
    <submittedName>
        <fullName evidence="3">Bifunctional metallophosphatase/5'-nucleotidase</fullName>
    </submittedName>
</protein>
<proteinExistence type="inferred from homology"/>
<organism evidence="3 4">
    <name type="scientific">SAR324 cluster bacterium</name>
    <dbReference type="NCBI Taxonomy" id="2024889"/>
    <lineage>
        <taxon>Bacteria</taxon>
        <taxon>Deltaproteobacteria</taxon>
        <taxon>SAR324 cluster</taxon>
    </lineage>
</organism>
<dbReference type="PANTHER" id="PTHR11575">
    <property type="entry name" value="5'-NUCLEOTIDASE-RELATED"/>
    <property type="match status" value="1"/>
</dbReference>
<evidence type="ECO:0000256" key="1">
    <source>
        <dbReference type="RuleBase" id="RU362119"/>
    </source>
</evidence>
<dbReference type="AlphaFoldDB" id="A0A2D6YIY6"/>
<keyword evidence="1" id="KW-0378">Hydrolase</keyword>
<dbReference type="Gene3D" id="3.90.780.10">
    <property type="entry name" value="5'-Nucleotidase, C-terminal domain"/>
    <property type="match status" value="1"/>
</dbReference>
<dbReference type="PANTHER" id="PTHR11575:SF24">
    <property type="entry name" value="5'-NUCLEOTIDASE"/>
    <property type="match status" value="1"/>
</dbReference>